<protein>
    <submittedName>
        <fullName evidence="1">Uncharacterized protein</fullName>
    </submittedName>
</protein>
<keyword evidence="2" id="KW-1185">Reference proteome</keyword>
<organism evidence="1 2">
    <name type="scientific">Portunus trituberculatus</name>
    <name type="common">Swimming crab</name>
    <name type="synonym">Neptunus trituberculatus</name>
    <dbReference type="NCBI Taxonomy" id="210409"/>
    <lineage>
        <taxon>Eukaryota</taxon>
        <taxon>Metazoa</taxon>
        <taxon>Ecdysozoa</taxon>
        <taxon>Arthropoda</taxon>
        <taxon>Crustacea</taxon>
        <taxon>Multicrustacea</taxon>
        <taxon>Malacostraca</taxon>
        <taxon>Eumalacostraca</taxon>
        <taxon>Eucarida</taxon>
        <taxon>Decapoda</taxon>
        <taxon>Pleocyemata</taxon>
        <taxon>Brachyura</taxon>
        <taxon>Eubrachyura</taxon>
        <taxon>Portunoidea</taxon>
        <taxon>Portunidae</taxon>
        <taxon>Portuninae</taxon>
        <taxon>Portunus</taxon>
    </lineage>
</organism>
<dbReference type="Proteomes" id="UP000324222">
    <property type="component" value="Unassembled WGS sequence"/>
</dbReference>
<reference evidence="1 2" key="1">
    <citation type="submission" date="2019-05" db="EMBL/GenBank/DDBJ databases">
        <title>Another draft genome of Portunus trituberculatus and its Hox gene families provides insights of decapod evolution.</title>
        <authorList>
            <person name="Jeong J.-H."/>
            <person name="Song I."/>
            <person name="Kim S."/>
            <person name="Choi T."/>
            <person name="Kim D."/>
            <person name="Ryu S."/>
            <person name="Kim W."/>
        </authorList>
    </citation>
    <scope>NUCLEOTIDE SEQUENCE [LARGE SCALE GENOMIC DNA]</scope>
    <source>
        <tissue evidence="1">Muscle</tissue>
    </source>
</reference>
<proteinExistence type="predicted"/>
<comment type="caution">
    <text evidence="1">The sequence shown here is derived from an EMBL/GenBank/DDBJ whole genome shotgun (WGS) entry which is preliminary data.</text>
</comment>
<evidence type="ECO:0000313" key="1">
    <source>
        <dbReference type="EMBL" id="MPC19556.1"/>
    </source>
</evidence>
<gene>
    <name evidence="1" type="ORF">E2C01_012473</name>
</gene>
<dbReference type="EMBL" id="VSRR010000780">
    <property type="protein sequence ID" value="MPC19556.1"/>
    <property type="molecule type" value="Genomic_DNA"/>
</dbReference>
<evidence type="ECO:0000313" key="2">
    <source>
        <dbReference type="Proteomes" id="UP000324222"/>
    </source>
</evidence>
<sequence length="108" mass="12389">MQRQQQHTVTCEQYLVMYSQGSGTDLNTLARHCCTHSLQTYHTIDLHFKILEIPNIQVSSKWLVLNEAGLVTQRKAESSASSFMCPETTRKATRYFMANKSPKRPPEN</sequence>
<dbReference type="AlphaFoldDB" id="A0A5B7DEN6"/>
<name>A0A5B7DEN6_PORTR</name>
<accession>A0A5B7DEN6</accession>